<accession>A0A037ZGV5</accession>
<dbReference type="InterPro" id="IPR003737">
    <property type="entry name" value="GlcNAc_PI_deacetylase-related"/>
</dbReference>
<name>A0A037ZGV5_9RHOB</name>
<dbReference type="InterPro" id="IPR029062">
    <property type="entry name" value="Class_I_gatase-like"/>
</dbReference>
<sequence>MPLTAPDRIAEQRRQPRLIQLWFALQPLKSTLRFLHSGAHPDDEISGLMAALTFRDGISTAYVCSTRGEGGQNDIGTEATEVLGALRTAEMERACDVLDMRMYWLGDGPDDPIFDFGFSKSGDETLGYWQSDHTLARFVQVVRTEKPDILCPTFLDVPGQHGHHRAMTQMAHRVMSAAADPGFDSNLPPWQIGKLYLPAFSGAGQTYDDDLPPPPATLTIPGQTPDPVTGWSYDQIGQHSRAYHRTQAMGHWVPAGAERDWPLHLAESHVAGPDLDLTSGLPATLRAFADAAGPDLGAKLTAAQDALDFAATDFPNTDAILRHATEALRLIREVTAACPDALAPQLMHRLSLKERQLARVLYLASSAEVRARTDKRWLTPGDTADVTLETRDGTTDALTTRLDLPAGWEQSGPHTLATTAQAAPRDGYRMTYDPLNPPAPRLRVDCAVNGVHATTLLPFEDPPAMLPARQADLSPDAQVLNLAQPNRDLSIQLQNQFPTDATPALTLPEGWTAEATGTGFDITAPPDLPAGIYTLPLTLGGHPAQTARPIAYPHIAPTLALAPAQLRVCAVDVALPRARVAYVGGGNDRVDHWLGAIGADVTALGDEDLAQPNPLAGFDTLVIGIFAIRFRPSLAVILPAIHEWVRAGGNLVTLYHRPWDNWHPDTTPPARLQVGQPSLRWRVTDQTAAVTHLIPDHPILTGPNPIGPADWEGWHKERGLYFASDWDAAYQPLLEMADPGEAPHRGALLAARIGAGQHVHCALILHHQMEKLTPGAFRLMANLITPPRP</sequence>
<dbReference type="AlphaFoldDB" id="A0A037ZGV5"/>
<dbReference type="SUPFAM" id="SSF52317">
    <property type="entry name" value="Class I glutamine amidotransferase-like"/>
    <property type="match status" value="1"/>
</dbReference>
<proteinExistence type="predicted"/>
<keyword evidence="2" id="KW-1185">Reference proteome</keyword>
<dbReference type="Pfam" id="PF02585">
    <property type="entry name" value="PIG-L"/>
    <property type="match status" value="1"/>
</dbReference>
<dbReference type="Proteomes" id="UP000026249">
    <property type="component" value="Unassembled WGS sequence"/>
</dbReference>
<dbReference type="STRING" id="1454373.ACMU_11700"/>
<dbReference type="Gene3D" id="3.40.50.10320">
    <property type="entry name" value="LmbE-like"/>
    <property type="match status" value="1"/>
</dbReference>
<dbReference type="SUPFAM" id="SSF102588">
    <property type="entry name" value="LmbE-like"/>
    <property type="match status" value="1"/>
</dbReference>
<gene>
    <name evidence="1" type="ORF">ACMU_11700</name>
</gene>
<dbReference type="InterPro" id="IPR024078">
    <property type="entry name" value="LmbE-like_dom_sf"/>
</dbReference>
<reference evidence="1 2" key="1">
    <citation type="submission" date="2014-03" db="EMBL/GenBank/DDBJ databases">
        <title>Draft Genome Sequence of Actibacterium mucosum KCTC 23349, a Marine Alphaproteobacterium with Complex Ionic Requirements Isolated from Mediterranean Seawater at Malvarrosa Beach, Valencia, Spain.</title>
        <authorList>
            <person name="Arahal D.R."/>
            <person name="Shao Z."/>
            <person name="Lai Q."/>
            <person name="Pujalte M.J."/>
        </authorList>
    </citation>
    <scope>NUCLEOTIDE SEQUENCE [LARGE SCALE GENOMIC DNA]</scope>
    <source>
        <strain evidence="1 2">KCTC 23349</strain>
    </source>
</reference>
<comment type="caution">
    <text evidence="1">The sequence shown here is derived from an EMBL/GenBank/DDBJ whole genome shotgun (WGS) entry which is preliminary data.</text>
</comment>
<protein>
    <submittedName>
        <fullName evidence="1">LmbE family protein</fullName>
    </submittedName>
</protein>
<evidence type="ECO:0000313" key="1">
    <source>
        <dbReference type="EMBL" id="KAJ55353.1"/>
    </source>
</evidence>
<evidence type="ECO:0000313" key="2">
    <source>
        <dbReference type="Proteomes" id="UP000026249"/>
    </source>
</evidence>
<dbReference type="RefSeq" id="WP_035259095.1">
    <property type="nucleotide sequence ID" value="NZ_JFKE01000004.1"/>
</dbReference>
<dbReference type="EMBL" id="JFKE01000004">
    <property type="protein sequence ID" value="KAJ55353.1"/>
    <property type="molecule type" value="Genomic_DNA"/>
</dbReference>
<organism evidence="1 2">
    <name type="scientific">Actibacterium mucosum KCTC 23349</name>
    <dbReference type="NCBI Taxonomy" id="1454373"/>
    <lineage>
        <taxon>Bacteria</taxon>
        <taxon>Pseudomonadati</taxon>
        <taxon>Pseudomonadota</taxon>
        <taxon>Alphaproteobacteria</taxon>
        <taxon>Rhodobacterales</taxon>
        <taxon>Roseobacteraceae</taxon>
        <taxon>Actibacterium</taxon>
    </lineage>
</organism>
<dbReference type="OrthoDB" id="9759749at2"/>